<dbReference type="OrthoDB" id="546861at2759"/>
<keyword evidence="1" id="KW-0175">Coiled coil</keyword>
<dbReference type="CDD" id="cd15841">
    <property type="entry name" value="SNARE_Qc"/>
    <property type="match status" value="1"/>
</dbReference>
<gene>
    <name evidence="4" type="ORF">STCU_02504</name>
</gene>
<keyword evidence="2" id="KW-0472">Membrane</keyword>
<dbReference type="InterPro" id="IPR000727">
    <property type="entry name" value="T_SNARE_dom"/>
</dbReference>
<dbReference type="EMBL" id="ATMH01002504">
    <property type="protein sequence ID" value="EPY33069.1"/>
    <property type="molecule type" value="Genomic_DNA"/>
</dbReference>
<evidence type="ECO:0000313" key="5">
    <source>
        <dbReference type="Proteomes" id="UP000015354"/>
    </source>
</evidence>
<dbReference type="PROSITE" id="PS50192">
    <property type="entry name" value="T_SNARE"/>
    <property type="match status" value="1"/>
</dbReference>
<dbReference type="Gene3D" id="1.20.58.90">
    <property type="match status" value="1"/>
</dbReference>
<evidence type="ECO:0000313" key="4">
    <source>
        <dbReference type="EMBL" id="EPY33069.1"/>
    </source>
</evidence>
<organism evidence="4 5">
    <name type="scientific">Strigomonas culicis</name>
    <dbReference type="NCBI Taxonomy" id="28005"/>
    <lineage>
        <taxon>Eukaryota</taxon>
        <taxon>Discoba</taxon>
        <taxon>Euglenozoa</taxon>
        <taxon>Kinetoplastea</taxon>
        <taxon>Metakinetoplastina</taxon>
        <taxon>Trypanosomatida</taxon>
        <taxon>Trypanosomatidae</taxon>
        <taxon>Strigomonadinae</taxon>
        <taxon>Strigomonas</taxon>
    </lineage>
</organism>
<dbReference type="Pfam" id="PF05739">
    <property type="entry name" value="SNARE"/>
    <property type="match status" value="1"/>
</dbReference>
<protein>
    <submittedName>
        <fullName evidence="4">Syntaxin of plants SYP7</fullName>
    </submittedName>
</protein>
<comment type="caution">
    <text evidence="4">The sequence shown here is derived from an EMBL/GenBank/DDBJ whole genome shotgun (WGS) entry which is preliminary data.</text>
</comment>
<feature type="coiled-coil region" evidence="1">
    <location>
        <begin position="39"/>
        <end position="66"/>
    </location>
</feature>
<proteinExistence type="predicted"/>
<evidence type="ECO:0000256" key="1">
    <source>
        <dbReference type="SAM" id="Coils"/>
    </source>
</evidence>
<feature type="domain" description="T-SNARE coiled-coil homology" evidence="3">
    <location>
        <begin position="139"/>
        <end position="201"/>
    </location>
</feature>
<sequence>MLENDPFDEVVKELRESITQAKVIQGKAAQKGVVTADNVIELRNVHANATENLEMLREMTSAIENRGGRFEGKFFSANEMLNRQNTVRSLESGVTEIDLFIRDIEAKNKARAEVARKRDAYSPQAAKDDFVQTQEHAQREETELQDQVLDRLSYGLQELRETGVNINDELVVQDAMLNDIDRDMSGVQVRLRAANQKVDKLLASMSNKGKICTIISLVLILLFLVMFVFN</sequence>
<keyword evidence="2" id="KW-1133">Transmembrane helix</keyword>
<accession>S9UWE7</accession>
<dbReference type="SUPFAM" id="SSF58038">
    <property type="entry name" value="SNARE fusion complex"/>
    <property type="match status" value="1"/>
</dbReference>
<dbReference type="Gene3D" id="1.20.5.110">
    <property type="match status" value="1"/>
</dbReference>
<evidence type="ECO:0000256" key="2">
    <source>
        <dbReference type="SAM" id="Phobius"/>
    </source>
</evidence>
<dbReference type="Proteomes" id="UP000015354">
    <property type="component" value="Unassembled WGS sequence"/>
</dbReference>
<dbReference type="AlphaFoldDB" id="S9UWE7"/>
<keyword evidence="5" id="KW-1185">Reference proteome</keyword>
<feature type="transmembrane region" description="Helical" evidence="2">
    <location>
        <begin position="211"/>
        <end position="229"/>
    </location>
</feature>
<reference evidence="4 5" key="1">
    <citation type="journal article" date="2013" name="PLoS ONE">
        <title>Predicting the Proteins of Angomonas deanei, Strigomonas culicis and Their Respective Endosymbionts Reveals New Aspects of the Trypanosomatidae Family.</title>
        <authorList>
            <person name="Motta M.C."/>
            <person name="Martins A.C."/>
            <person name="de Souza S.S."/>
            <person name="Catta-Preta C.M."/>
            <person name="Silva R."/>
            <person name="Klein C.C."/>
            <person name="de Almeida L.G."/>
            <person name="de Lima Cunha O."/>
            <person name="Ciapina L.P."/>
            <person name="Brocchi M."/>
            <person name="Colabardini A.C."/>
            <person name="de Araujo Lima B."/>
            <person name="Machado C.R."/>
            <person name="de Almeida Soares C.M."/>
            <person name="Probst C.M."/>
            <person name="de Menezes C.B."/>
            <person name="Thompson C.E."/>
            <person name="Bartholomeu D.C."/>
            <person name="Gradia D.F."/>
            <person name="Pavoni D.P."/>
            <person name="Grisard E.C."/>
            <person name="Fantinatti-Garboggini F."/>
            <person name="Marchini F.K."/>
            <person name="Rodrigues-Luiz G.F."/>
            <person name="Wagner G."/>
            <person name="Goldman G.H."/>
            <person name="Fietto J.L."/>
            <person name="Elias M.C."/>
            <person name="Goldman M.H."/>
            <person name="Sagot M.F."/>
            <person name="Pereira M."/>
            <person name="Stoco P.H."/>
            <person name="de Mendonca-Neto R.P."/>
            <person name="Teixeira S.M."/>
            <person name="Maciel T.E."/>
            <person name="de Oliveira Mendes T.A."/>
            <person name="Urmenyi T.P."/>
            <person name="de Souza W."/>
            <person name="Schenkman S."/>
            <person name="de Vasconcelos A.T."/>
        </authorList>
    </citation>
    <scope>NUCLEOTIDE SEQUENCE [LARGE SCALE GENOMIC DNA]</scope>
</reference>
<dbReference type="FunFam" id="1.20.5.110:FF:000173">
    <property type="entry name" value="Putative syntaxin"/>
    <property type="match status" value="1"/>
</dbReference>
<name>S9UWE7_9TRYP</name>
<evidence type="ECO:0000259" key="3">
    <source>
        <dbReference type="PROSITE" id="PS50192"/>
    </source>
</evidence>
<keyword evidence="2" id="KW-0812">Transmembrane</keyword>